<dbReference type="Gene3D" id="2.60.40.3330">
    <property type="match status" value="1"/>
</dbReference>
<feature type="region of interest" description="Disordered" evidence="5">
    <location>
        <begin position="202"/>
        <end position="234"/>
    </location>
</feature>
<evidence type="ECO:0000256" key="6">
    <source>
        <dbReference type="SAM" id="SignalP"/>
    </source>
</evidence>
<comment type="similarity">
    <text evidence="2">Belongs to the nematode transthyretin-like family.</text>
</comment>
<protein>
    <submittedName>
        <fullName evidence="8 9">Uncharacterized protein</fullName>
    </submittedName>
</protein>
<dbReference type="Proteomes" id="UP000887572">
    <property type="component" value="Unplaced"/>
</dbReference>
<dbReference type="PANTHER" id="PTHR21700">
    <property type="entry name" value="TRANSTHYRETIN-LIKE FAMILY PROTEIN-RELATED"/>
    <property type="match status" value="1"/>
</dbReference>
<evidence type="ECO:0000256" key="2">
    <source>
        <dbReference type="ARBA" id="ARBA00010112"/>
    </source>
</evidence>
<organism evidence="7 9">
    <name type="scientific">Globodera rostochiensis</name>
    <name type="common">Golden nematode worm</name>
    <name type="synonym">Heterodera rostochiensis</name>
    <dbReference type="NCBI Taxonomy" id="31243"/>
    <lineage>
        <taxon>Eukaryota</taxon>
        <taxon>Metazoa</taxon>
        <taxon>Ecdysozoa</taxon>
        <taxon>Nematoda</taxon>
        <taxon>Chromadorea</taxon>
        <taxon>Rhabditida</taxon>
        <taxon>Tylenchina</taxon>
        <taxon>Tylenchomorpha</taxon>
        <taxon>Tylenchoidea</taxon>
        <taxon>Heteroderidae</taxon>
        <taxon>Heteroderinae</taxon>
        <taxon>Globodera</taxon>
    </lineage>
</organism>
<evidence type="ECO:0000256" key="4">
    <source>
        <dbReference type="ARBA" id="ARBA00022729"/>
    </source>
</evidence>
<accession>A0A914I4J7</accession>
<dbReference type="WBParaSite" id="Gr19_v10_g10987.t1">
    <property type="protein sequence ID" value="Gr19_v10_g10987.t1"/>
    <property type="gene ID" value="Gr19_v10_g10987"/>
</dbReference>
<name>A0A914I4J7_GLORO</name>
<feature type="signal peptide" evidence="6">
    <location>
        <begin position="1"/>
        <end position="35"/>
    </location>
</feature>
<dbReference type="GO" id="GO:0005576">
    <property type="term" value="C:extracellular region"/>
    <property type="evidence" value="ECO:0007669"/>
    <property type="project" value="UniProtKB-SubCell"/>
</dbReference>
<reference evidence="8 9" key="1">
    <citation type="submission" date="2022-11" db="UniProtKB">
        <authorList>
            <consortium name="WormBaseParasite"/>
        </authorList>
    </citation>
    <scope>IDENTIFICATION</scope>
</reference>
<dbReference type="GO" id="GO:0009986">
    <property type="term" value="C:cell surface"/>
    <property type="evidence" value="ECO:0007669"/>
    <property type="project" value="InterPro"/>
</dbReference>
<proteinExistence type="inferred from homology"/>
<evidence type="ECO:0000256" key="1">
    <source>
        <dbReference type="ARBA" id="ARBA00004613"/>
    </source>
</evidence>
<dbReference type="PANTHER" id="PTHR21700:SF46">
    <property type="entry name" value="TRANSTHYRETIN-LIKE PROTEIN 52"/>
    <property type="match status" value="1"/>
</dbReference>
<feature type="compositionally biased region" description="Polar residues" evidence="5">
    <location>
        <begin position="213"/>
        <end position="225"/>
    </location>
</feature>
<dbReference type="AlphaFoldDB" id="A0A914I4J7"/>
<feature type="chain" id="PRO_5038324195" evidence="6">
    <location>
        <begin position="36"/>
        <end position="234"/>
    </location>
</feature>
<dbReference type="WBParaSite" id="Gr19_v10_g6831.t1">
    <property type="protein sequence ID" value="Gr19_v10_g6831.t1"/>
    <property type="gene ID" value="Gr19_v10_g6831"/>
</dbReference>
<dbReference type="InterPro" id="IPR038479">
    <property type="entry name" value="Transthyretin-like_sf"/>
</dbReference>
<evidence type="ECO:0000313" key="7">
    <source>
        <dbReference type="Proteomes" id="UP000887572"/>
    </source>
</evidence>
<comment type="subcellular location">
    <subcellularLocation>
        <location evidence="1">Secreted</location>
    </subcellularLocation>
</comment>
<evidence type="ECO:0000256" key="5">
    <source>
        <dbReference type="SAM" id="MobiDB-lite"/>
    </source>
</evidence>
<evidence type="ECO:0000313" key="8">
    <source>
        <dbReference type="WBParaSite" id="Gr19_v10_g10987.t1"/>
    </source>
</evidence>
<evidence type="ECO:0000313" key="9">
    <source>
        <dbReference type="WBParaSite" id="Gr19_v10_g6831.t1"/>
    </source>
</evidence>
<sequence>MWPKCSSCCPMLMMPLASLFVAFAVLQMVAPPASANTECVWATGLLKCNKNQSKVLGAVVELWDLDSPQNAQFQNPLDSDDKAAFTEVDDPSGLWKLEGCASDHDWLTINRPEFYLRVHHECNTNIGGEWLTVLPVFRVYTPRTYDWHIEHPIVLDTPAVPATAVFNNGTSSLSSLSAPVAVEQQQLFKVFGQTFPPLITMPPPPSLSGITGGDNNAENDQSIVSDGTRHDNTK</sequence>
<keyword evidence="4 6" id="KW-0732">Signal</keyword>
<dbReference type="InterPro" id="IPR001534">
    <property type="entry name" value="Transthyretin-like"/>
</dbReference>
<keyword evidence="3" id="KW-0964">Secreted</keyword>
<evidence type="ECO:0000256" key="3">
    <source>
        <dbReference type="ARBA" id="ARBA00022525"/>
    </source>
</evidence>
<keyword evidence="7" id="KW-1185">Reference proteome</keyword>